<name>A0A163JHI8_ABSGL</name>
<accession>A0A163JHI8</accession>
<evidence type="ECO:0000313" key="3">
    <source>
        <dbReference type="Proteomes" id="UP000078561"/>
    </source>
</evidence>
<sequence length="313" mass="35053">MTVCPVLETVSTLTSYGKATVGQGRGKKSAQLYYEIHGNGPEKVVMLSGLCTPCQFWSLQYEYLVKTGEYTVLVFDNRGMGRSGKSITYTTLDSPLELYTIPEMAYDALDLLEYLGWTSTAHLVGISMGGMIALEMATREPKRWKTIMLTSTNSRNRIPTVKTAITVGKVVLAKTDSEKIESTIDLAYPSKWLKLECDDKNFPTNRDWLSCIMHRWLGLSLEQPVHGIIGQTAACMRHYVPKKRLLALRRTGVPITIVTGTMDGVILPHYSYKLHIVLGGRLEVFVGSGHGIPQEQRERYNQLLIEHFTQSDA</sequence>
<protein>
    <recommendedName>
        <fullName evidence="1">AB hydrolase-1 domain-containing protein</fullName>
    </recommendedName>
</protein>
<dbReference type="SUPFAM" id="SSF53474">
    <property type="entry name" value="alpha/beta-Hydrolases"/>
    <property type="match status" value="1"/>
</dbReference>
<evidence type="ECO:0000313" key="2">
    <source>
        <dbReference type="EMBL" id="SAL99423.1"/>
    </source>
</evidence>
<dbReference type="Pfam" id="PF00561">
    <property type="entry name" value="Abhydrolase_1"/>
    <property type="match status" value="1"/>
</dbReference>
<dbReference type="STRING" id="4829.A0A163JHI8"/>
<dbReference type="InterPro" id="IPR050471">
    <property type="entry name" value="AB_hydrolase"/>
</dbReference>
<dbReference type="InterPro" id="IPR000073">
    <property type="entry name" value="AB_hydrolase_1"/>
</dbReference>
<proteinExistence type="predicted"/>
<organism evidence="2">
    <name type="scientific">Absidia glauca</name>
    <name type="common">Pin mould</name>
    <dbReference type="NCBI Taxonomy" id="4829"/>
    <lineage>
        <taxon>Eukaryota</taxon>
        <taxon>Fungi</taxon>
        <taxon>Fungi incertae sedis</taxon>
        <taxon>Mucoromycota</taxon>
        <taxon>Mucoromycotina</taxon>
        <taxon>Mucoromycetes</taxon>
        <taxon>Mucorales</taxon>
        <taxon>Cunninghamellaceae</taxon>
        <taxon>Absidia</taxon>
    </lineage>
</organism>
<dbReference type="PANTHER" id="PTHR43433:SF5">
    <property type="entry name" value="AB HYDROLASE-1 DOMAIN-CONTAINING PROTEIN"/>
    <property type="match status" value="1"/>
</dbReference>
<dbReference type="Gene3D" id="3.40.50.1820">
    <property type="entry name" value="alpha/beta hydrolase"/>
    <property type="match status" value="1"/>
</dbReference>
<reference evidence="2" key="1">
    <citation type="submission" date="2016-04" db="EMBL/GenBank/DDBJ databases">
        <authorList>
            <person name="Evans L.H."/>
            <person name="Alamgir A."/>
            <person name="Owens N."/>
            <person name="Weber N.D."/>
            <person name="Virtaneva K."/>
            <person name="Barbian K."/>
            <person name="Babar A."/>
            <person name="Rosenke K."/>
        </authorList>
    </citation>
    <scope>NUCLEOTIDE SEQUENCE [LARGE SCALE GENOMIC DNA]</scope>
    <source>
        <strain evidence="2">CBS 101.48</strain>
    </source>
</reference>
<dbReference type="OMA" id="MSLMEMI"/>
<feature type="domain" description="AB hydrolase-1" evidence="1">
    <location>
        <begin position="44"/>
        <end position="156"/>
    </location>
</feature>
<dbReference type="InterPro" id="IPR029058">
    <property type="entry name" value="AB_hydrolase_fold"/>
</dbReference>
<dbReference type="EMBL" id="LT552697">
    <property type="protein sequence ID" value="SAL99423.1"/>
    <property type="molecule type" value="Genomic_DNA"/>
</dbReference>
<dbReference type="PRINTS" id="PR00111">
    <property type="entry name" value="ABHYDROLASE"/>
</dbReference>
<dbReference type="PANTHER" id="PTHR43433">
    <property type="entry name" value="HYDROLASE, ALPHA/BETA FOLD FAMILY PROTEIN"/>
    <property type="match status" value="1"/>
</dbReference>
<gene>
    <name evidence="2" type="primary">ABSGL_05037.1 scaffold 6272</name>
</gene>
<dbReference type="OrthoDB" id="19657at2759"/>
<evidence type="ECO:0000259" key="1">
    <source>
        <dbReference type="Pfam" id="PF00561"/>
    </source>
</evidence>
<dbReference type="Proteomes" id="UP000078561">
    <property type="component" value="Unassembled WGS sequence"/>
</dbReference>
<dbReference type="AlphaFoldDB" id="A0A163JHI8"/>
<dbReference type="InParanoid" id="A0A163JHI8"/>
<keyword evidence="3" id="KW-1185">Reference proteome</keyword>